<keyword evidence="4" id="KW-0788">Thiol protease</keyword>
<comment type="similarity">
    <text evidence="1">Belongs to the peptidase C40 family.</text>
</comment>
<evidence type="ECO:0000313" key="7">
    <source>
        <dbReference type="Proteomes" id="UP000253303"/>
    </source>
</evidence>
<dbReference type="AlphaFoldDB" id="A0A366M7B8"/>
<dbReference type="InterPro" id="IPR000064">
    <property type="entry name" value="NLP_P60_dom"/>
</dbReference>
<organism evidence="6 7">
    <name type="scientific">Spongiactinospora rosea</name>
    <dbReference type="NCBI Taxonomy" id="2248750"/>
    <lineage>
        <taxon>Bacteria</taxon>
        <taxon>Bacillati</taxon>
        <taxon>Actinomycetota</taxon>
        <taxon>Actinomycetes</taxon>
        <taxon>Streptosporangiales</taxon>
        <taxon>Streptosporangiaceae</taxon>
        <taxon>Spongiactinospora</taxon>
    </lineage>
</organism>
<dbReference type="PANTHER" id="PTHR47359">
    <property type="entry name" value="PEPTIDOGLYCAN DL-ENDOPEPTIDASE CWLO"/>
    <property type="match status" value="1"/>
</dbReference>
<reference evidence="6 7" key="1">
    <citation type="submission" date="2018-06" db="EMBL/GenBank/DDBJ databases">
        <title>Sphaerisporangium craniellae sp. nov., isolated from a marine sponge in the South China Sea.</title>
        <authorList>
            <person name="Li L."/>
        </authorList>
    </citation>
    <scope>NUCLEOTIDE SEQUENCE [LARGE SCALE GENOMIC DNA]</scope>
    <source>
        <strain evidence="6 7">LHW63015</strain>
    </source>
</reference>
<sequence length="131" mass="14194">MIGTPYSWGGGGPQGPTFGIGRGARTRGFDCSGLTEYAWARAGAAIGGYTGAQWRSGDRIPRSHLQPGDLLFFATNPEDPATIHHVALNIDGRRYVHAPQTGARVRIDRWTAYREAEYAGAIRPDLPDLGR</sequence>
<dbReference type="Gene3D" id="3.90.1720.10">
    <property type="entry name" value="endopeptidase domain like (from Nostoc punctiforme)"/>
    <property type="match status" value="1"/>
</dbReference>
<dbReference type="Proteomes" id="UP000253303">
    <property type="component" value="Unassembled WGS sequence"/>
</dbReference>
<evidence type="ECO:0000256" key="4">
    <source>
        <dbReference type="ARBA" id="ARBA00022807"/>
    </source>
</evidence>
<keyword evidence="2" id="KW-0645">Protease</keyword>
<evidence type="ECO:0000256" key="1">
    <source>
        <dbReference type="ARBA" id="ARBA00007074"/>
    </source>
</evidence>
<accession>A0A366M7B8</accession>
<proteinExistence type="inferred from homology"/>
<dbReference type="PROSITE" id="PS51935">
    <property type="entry name" value="NLPC_P60"/>
    <property type="match status" value="1"/>
</dbReference>
<dbReference type="EMBL" id="QMEY01000001">
    <property type="protein sequence ID" value="RBQ22131.1"/>
    <property type="molecule type" value="Genomic_DNA"/>
</dbReference>
<dbReference type="InterPro" id="IPR051794">
    <property type="entry name" value="PG_Endopeptidase_C40"/>
</dbReference>
<dbReference type="GO" id="GO:0006508">
    <property type="term" value="P:proteolysis"/>
    <property type="evidence" value="ECO:0007669"/>
    <property type="project" value="UniProtKB-KW"/>
</dbReference>
<dbReference type="InterPro" id="IPR038765">
    <property type="entry name" value="Papain-like_cys_pep_sf"/>
</dbReference>
<evidence type="ECO:0000256" key="2">
    <source>
        <dbReference type="ARBA" id="ARBA00022670"/>
    </source>
</evidence>
<dbReference type="GO" id="GO:0008234">
    <property type="term" value="F:cysteine-type peptidase activity"/>
    <property type="evidence" value="ECO:0007669"/>
    <property type="project" value="UniProtKB-KW"/>
</dbReference>
<dbReference type="PANTHER" id="PTHR47359:SF3">
    <property type="entry name" value="NLP_P60 DOMAIN-CONTAINING PROTEIN-RELATED"/>
    <property type="match status" value="1"/>
</dbReference>
<feature type="domain" description="NlpC/P60" evidence="5">
    <location>
        <begin position="1"/>
        <end position="125"/>
    </location>
</feature>
<name>A0A366M7B8_9ACTN</name>
<dbReference type="SUPFAM" id="SSF54001">
    <property type="entry name" value="Cysteine proteinases"/>
    <property type="match status" value="1"/>
</dbReference>
<protein>
    <recommendedName>
        <fullName evidence="5">NlpC/P60 domain-containing protein</fullName>
    </recommendedName>
</protein>
<evidence type="ECO:0000313" key="6">
    <source>
        <dbReference type="EMBL" id="RBQ22131.1"/>
    </source>
</evidence>
<comment type="caution">
    <text evidence="6">The sequence shown here is derived from an EMBL/GenBank/DDBJ whole genome shotgun (WGS) entry which is preliminary data.</text>
</comment>
<dbReference type="Pfam" id="PF00877">
    <property type="entry name" value="NLPC_P60"/>
    <property type="match status" value="1"/>
</dbReference>
<gene>
    <name evidence="6" type="ORF">DP939_00100</name>
</gene>
<evidence type="ECO:0000259" key="5">
    <source>
        <dbReference type="PROSITE" id="PS51935"/>
    </source>
</evidence>
<keyword evidence="3" id="KW-0378">Hydrolase</keyword>
<keyword evidence="7" id="KW-1185">Reference proteome</keyword>
<evidence type="ECO:0000256" key="3">
    <source>
        <dbReference type="ARBA" id="ARBA00022801"/>
    </source>
</evidence>